<evidence type="ECO:0000259" key="3">
    <source>
        <dbReference type="Pfam" id="PF20772"/>
    </source>
</evidence>
<feature type="domain" description="TACO1/YebC-like N-terminal" evidence="3">
    <location>
        <begin position="33"/>
        <end position="101"/>
    </location>
</feature>
<dbReference type="GO" id="GO:0005739">
    <property type="term" value="C:mitochondrion"/>
    <property type="evidence" value="ECO:0007669"/>
    <property type="project" value="TreeGrafter"/>
</dbReference>
<comment type="caution">
    <text evidence="4">The sequence shown here is derived from an EMBL/GenBank/DDBJ whole genome shotgun (WGS) entry which is preliminary data.</text>
</comment>
<dbReference type="Pfam" id="PF20772">
    <property type="entry name" value="TACO1_YebC_N"/>
    <property type="match status" value="1"/>
</dbReference>
<accession>A0A9P6CY88</accession>
<feature type="domain" description="TACO1/YebC-like second and third" evidence="2">
    <location>
        <begin position="110"/>
        <end position="274"/>
    </location>
</feature>
<dbReference type="SUPFAM" id="SSF75625">
    <property type="entry name" value="YebC-like"/>
    <property type="match status" value="1"/>
</dbReference>
<dbReference type="Gene3D" id="1.10.10.200">
    <property type="match status" value="1"/>
</dbReference>
<proteinExistence type="inferred from homology"/>
<evidence type="ECO:0000259" key="2">
    <source>
        <dbReference type="Pfam" id="PF01709"/>
    </source>
</evidence>
<dbReference type="Pfam" id="PF01709">
    <property type="entry name" value="Transcrip_reg"/>
    <property type="match status" value="1"/>
</dbReference>
<dbReference type="InterPro" id="IPR026564">
    <property type="entry name" value="Transcrip_reg_TACO1-like_dom3"/>
</dbReference>
<dbReference type="InterPro" id="IPR049083">
    <property type="entry name" value="TACO1_YebC_N"/>
</dbReference>
<organism evidence="4 5">
    <name type="scientific">Pholiota conissans</name>
    <dbReference type="NCBI Taxonomy" id="109636"/>
    <lineage>
        <taxon>Eukaryota</taxon>
        <taxon>Fungi</taxon>
        <taxon>Dikarya</taxon>
        <taxon>Basidiomycota</taxon>
        <taxon>Agaricomycotina</taxon>
        <taxon>Agaricomycetes</taxon>
        <taxon>Agaricomycetidae</taxon>
        <taxon>Agaricales</taxon>
        <taxon>Agaricineae</taxon>
        <taxon>Strophariaceae</taxon>
        <taxon>Pholiota</taxon>
    </lineage>
</organism>
<reference evidence="4" key="1">
    <citation type="submission" date="2020-11" db="EMBL/GenBank/DDBJ databases">
        <authorList>
            <consortium name="DOE Joint Genome Institute"/>
            <person name="Ahrendt S."/>
            <person name="Riley R."/>
            <person name="Andreopoulos W."/>
            <person name="Labutti K."/>
            <person name="Pangilinan J."/>
            <person name="Ruiz-Duenas F.J."/>
            <person name="Barrasa J.M."/>
            <person name="Sanchez-Garcia M."/>
            <person name="Camarero S."/>
            <person name="Miyauchi S."/>
            <person name="Serrano A."/>
            <person name="Linde D."/>
            <person name="Babiker R."/>
            <person name="Drula E."/>
            <person name="Ayuso-Fernandez I."/>
            <person name="Pacheco R."/>
            <person name="Padilla G."/>
            <person name="Ferreira P."/>
            <person name="Barriuso J."/>
            <person name="Kellner H."/>
            <person name="Castanera R."/>
            <person name="Alfaro M."/>
            <person name="Ramirez L."/>
            <person name="Pisabarro A.G."/>
            <person name="Kuo A."/>
            <person name="Tritt A."/>
            <person name="Lipzen A."/>
            <person name="He G."/>
            <person name="Yan M."/>
            <person name="Ng V."/>
            <person name="Cullen D."/>
            <person name="Martin F."/>
            <person name="Rosso M.-N."/>
            <person name="Henrissat B."/>
            <person name="Hibbett D."/>
            <person name="Martinez A.T."/>
            <person name="Grigoriev I.V."/>
        </authorList>
    </citation>
    <scope>NUCLEOTIDE SEQUENCE</scope>
    <source>
        <strain evidence="4">CIRM-BRFM 674</strain>
    </source>
</reference>
<dbReference type="AlphaFoldDB" id="A0A9P6CY88"/>
<evidence type="ECO:0000313" key="5">
    <source>
        <dbReference type="Proteomes" id="UP000807469"/>
    </source>
</evidence>
<dbReference type="InterPro" id="IPR029072">
    <property type="entry name" value="YebC-like"/>
</dbReference>
<dbReference type="HAMAP" id="MF_00693">
    <property type="entry name" value="Transcrip_reg_TACO1"/>
    <property type="match status" value="1"/>
</dbReference>
<dbReference type="OrthoDB" id="2017544at2759"/>
<sequence>MFQLASNLFLRTPPPPRSNIYPEHQAEGDGLGQWSKIKDKKAAHDGQKSILYARVNHEIAVAVKRGGSFDPEKNAQLAVVLKKAKEQGVPKDNIAKSLARCMKGEDRSGERFTYEAIVGGSVGIIIECITDNVNRTIHNVREILTTHGARMAPVNFMFTRQGCITVTLDRSSDTFGGLVDVALENGATDYDEASKLQRPETSYFWFYCEPQDVAALEDAIAEHETPLGVRIESAEIAYIPVERSPEVDAELKEKVQELVQALEENVDTLRVWTSLDFER</sequence>
<dbReference type="Gene3D" id="3.30.70.980">
    <property type="match status" value="2"/>
</dbReference>
<dbReference type="EMBL" id="MU155150">
    <property type="protein sequence ID" value="KAF9483817.1"/>
    <property type="molecule type" value="Genomic_DNA"/>
</dbReference>
<protein>
    <submittedName>
        <fullName evidence="4">YebC-like protein</fullName>
    </submittedName>
</protein>
<keyword evidence="5" id="KW-1185">Reference proteome</keyword>
<dbReference type="Proteomes" id="UP000807469">
    <property type="component" value="Unassembled WGS sequence"/>
</dbReference>
<evidence type="ECO:0000313" key="4">
    <source>
        <dbReference type="EMBL" id="KAF9483817.1"/>
    </source>
</evidence>
<dbReference type="InterPro" id="IPR002876">
    <property type="entry name" value="Transcrip_reg_TACO1-like"/>
</dbReference>
<dbReference type="InterPro" id="IPR017856">
    <property type="entry name" value="Integrase-like_N"/>
</dbReference>
<dbReference type="PANTHER" id="PTHR12532">
    <property type="entry name" value="TRANSLATIONAL ACTIVATOR OF CYTOCHROME C OXIDASE 1"/>
    <property type="match status" value="1"/>
</dbReference>
<comment type="similarity">
    <text evidence="1">Belongs to the TACO1 family.</text>
</comment>
<evidence type="ECO:0000256" key="1">
    <source>
        <dbReference type="ARBA" id="ARBA00008724"/>
    </source>
</evidence>
<gene>
    <name evidence="4" type="ORF">BDN70DRAFT_918199</name>
</gene>
<name>A0A9P6CY88_9AGAR</name>
<dbReference type="PANTHER" id="PTHR12532:SF0">
    <property type="entry name" value="TRANSLATIONAL ACTIVATOR OF CYTOCHROME C OXIDASE 1"/>
    <property type="match status" value="1"/>
</dbReference>
<dbReference type="InterPro" id="IPR048300">
    <property type="entry name" value="TACO1_YebC-like_2nd/3rd_dom"/>
</dbReference>